<accession>D8M400</accession>
<evidence type="ECO:0000313" key="2">
    <source>
        <dbReference type="EMBL" id="CBK22789.2"/>
    </source>
</evidence>
<feature type="compositionally biased region" description="Basic and acidic residues" evidence="1">
    <location>
        <begin position="190"/>
        <end position="199"/>
    </location>
</feature>
<dbReference type="GeneID" id="24919555"/>
<evidence type="ECO:0000313" key="3">
    <source>
        <dbReference type="Proteomes" id="UP000008312"/>
    </source>
</evidence>
<dbReference type="OrthoDB" id="298344at2759"/>
<gene>
    <name evidence="2" type="ORF">GSBLH_T00002380001</name>
</gene>
<dbReference type="Proteomes" id="UP000008312">
    <property type="component" value="Unassembled WGS sequence"/>
</dbReference>
<evidence type="ECO:0008006" key="4">
    <source>
        <dbReference type="Google" id="ProtNLM"/>
    </source>
</evidence>
<proteinExistence type="predicted"/>
<dbReference type="AlphaFoldDB" id="D8M400"/>
<sequence>MEPGGLASNSASTSASAYRHDPIGGTDDVSLVRTCHLCGKATCGQRKGRVRCAYCKRIFCLQQLFKKFKIKASVEDKDFKCPRCQGICCCVSNCQRPPPHVHCKVYKVRQNKKKPVTAQTVDLKQSRIPPPLTVKTEPPPIDSSLPSIQAFSPFPNPSLSAQDLYSETMNDSVQQSYTFGSSAVPGCKSSTHELKSSAT</sequence>
<feature type="region of interest" description="Disordered" evidence="1">
    <location>
        <begin position="179"/>
        <end position="199"/>
    </location>
</feature>
<dbReference type="InParanoid" id="D8M400"/>
<keyword evidence="3" id="KW-1185">Reference proteome</keyword>
<protein>
    <recommendedName>
        <fullName evidence="4">Zinc-finger domain-containing protein</fullName>
    </recommendedName>
</protein>
<dbReference type="EMBL" id="FN668651">
    <property type="protein sequence ID" value="CBK22789.2"/>
    <property type="molecule type" value="Genomic_DNA"/>
</dbReference>
<name>D8M400_BLAHO</name>
<dbReference type="RefSeq" id="XP_012896837.1">
    <property type="nucleotide sequence ID" value="XM_013041383.1"/>
</dbReference>
<reference evidence="2" key="1">
    <citation type="submission" date="2010-02" db="EMBL/GenBank/DDBJ databases">
        <title>Sequencing and annotation of the Blastocystis hominis genome.</title>
        <authorList>
            <person name="Wincker P."/>
        </authorList>
    </citation>
    <scope>NUCLEOTIDE SEQUENCE</scope>
    <source>
        <strain evidence="2">Singapore isolate B</strain>
    </source>
</reference>
<organism evidence="2">
    <name type="scientific">Blastocystis hominis</name>
    <dbReference type="NCBI Taxonomy" id="12968"/>
    <lineage>
        <taxon>Eukaryota</taxon>
        <taxon>Sar</taxon>
        <taxon>Stramenopiles</taxon>
        <taxon>Bigyra</taxon>
        <taxon>Opalozoa</taxon>
        <taxon>Opalinata</taxon>
        <taxon>Blastocystidae</taxon>
        <taxon>Blastocystis</taxon>
    </lineage>
</organism>
<evidence type="ECO:0000256" key="1">
    <source>
        <dbReference type="SAM" id="MobiDB-lite"/>
    </source>
</evidence>